<comment type="caution">
    <text evidence="2">The sequence shown here is derived from an EMBL/GenBank/DDBJ whole genome shotgun (WGS) entry which is preliminary data.</text>
</comment>
<sequence length="171" mass="19117">MQRLQCTRFGTRPRRARTKSWRRNDPIGSENGNGNPRDATVVVSRAFINITYRERNVFANPSLTANTSLGLTSRSKRVGGTEAAMYIETRDVTIGRRRSERFTVRRRRGQIGRLAAGSRRAMYTQTCGRAGGARGTGAGPVLPRERAGRVTSPAHRRLFSANRRSILPCDR</sequence>
<feature type="region of interest" description="Disordered" evidence="1">
    <location>
        <begin position="1"/>
        <end position="38"/>
    </location>
</feature>
<evidence type="ECO:0000313" key="3">
    <source>
        <dbReference type="Proteomes" id="UP000299102"/>
    </source>
</evidence>
<feature type="region of interest" description="Disordered" evidence="1">
    <location>
        <begin position="128"/>
        <end position="150"/>
    </location>
</feature>
<protein>
    <submittedName>
        <fullName evidence="2">Uncharacterized protein</fullName>
    </submittedName>
</protein>
<accession>A0A4C1Z349</accession>
<evidence type="ECO:0000313" key="2">
    <source>
        <dbReference type="EMBL" id="GBP81047.1"/>
    </source>
</evidence>
<feature type="compositionally biased region" description="Gly residues" evidence="1">
    <location>
        <begin position="129"/>
        <end position="138"/>
    </location>
</feature>
<reference evidence="2 3" key="1">
    <citation type="journal article" date="2019" name="Commun. Biol.">
        <title>The bagworm genome reveals a unique fibroin gene that provides high tensile strength.</title>
        <authorList>
            <person name="Kono N."/>
            <person name="Nakamura H."/>
            <person name="Ohtoshi R."/>
            <person name="Tomita M."/>
            <person name="Numata K."/>
            <person name="Arakawa K."/>
        </authorList>
    </citation>
    <scope>NUCLEOTIDE SEQUENCE [LARGE SCALE GENOMIC DNA]</scope>
</reference>
<dbReference type="Proteomes" id="UP000299102">
    <property type="component" value="Unassembled WGS sequence"/>
</dbReference>
<dbReference type="AlphaFoldDB" id="A0A4C1Z349"/>
<name>A0A4C1Z349_EUMVA</name>
<keyword evidence="3" id="KW-1185">Reference proteome</keyword>
<proteinExistence type="predicted"/>
<dbReference type="EMBL" id="BGZK01001493">
    <property type="protein sequence ID" value="GBP81047.1"/>
    <property type="molecule type" value="Genomic_DNA"/>
</dbReference>
<evidence type="ECO:0000256" key="1">
    <source>
        <dbReference type="SAM" id="MobiDB-lite"/>
    </source>
</evidence>
<gene>
    <name evidence="2" type="ORF">EVAR_41043_1</name>
</gene>
<organism evidence="2 3">
    <name type="scientific">Eumeta variegata</name>
    <name type="common">Bagworm moth</name>
    <name type="synonym">Eumeta japonica</name>
    <dbReference type="NCBI Taxonomy" id="151549"/>
    <lineage>
        <taxon>Eukaryota</taxon>
        <taxon>Metazoa</taxon>
        <taxon>Ecdysozoa</taxon>
        <taxon>Arthropoda</taxon>
        <taxon>Hexapoda</taxon>
        <taxon>Insecta</taxon>
        <taxon>Pterygota</taxon>
        <taxon>Neoptera</taxon>
        <taxon>Endopterygota</taxon>
        <taxon>Lepidoptera</taxon>
        <taxon>Glossata</taxon>
        <taxon>Ditrysia</taxon>
        <taxon>Tineoidea</taxon>
        <taxon>Psychidae</taxon>
        <taxon>Oiketicinae</taxon>
        <taxon>Eumeta</taxon>
    </lineage>
</organism>
<feature type="compositionally biased region" description="Basic residues" evidence="1">
    <location>
        <begin position="11"/>
        <end position="21"/>
    </location>
</feature>